<dbReference type="Gene3D" id="3.40.1190.10">
    <property type="entry name" value="Mur-like, catalytic domain"/>
    <property type="match status" value="1"/>
</dbReference>
<comment type="pathway">
    <text evidence="3">Cofactor biosynthesis; tetrahydrofolate biosynthesis; 7,8-dihydrofolate from 2-amino-4-hydroxy-6-hydroxymethyl-7,8-dihydropteridine diphosphate and 4-aminobenzoate: step 2/2.</text>
</comment>
<keyword evidence="27" id="KW-1185">Reference proteome</keyword>
<dbReference type="RefSeq" id="WP_092593786.1">
    <property type="nucleotide sequence ID" value="NZ_FMXN01000012.1"/>
</dbReference>
<dbReference type="PROSITE" id="PS01011">
    <property type="entry name" value="FOLYLPOLYGLU_SYNT_1"/>
    <property type="match status" value="1"/>
</dbReference>
<evidence type="ECO:0000256" key="5">
    <source>
        <dbReference type="ARBA" id="ARBA00008276"/>
    </source>
</evidence>
<comment type="catalytic activity">
    <reaction evidence="20">
        <text>10-formyltetrahydrofolyl-(gamma-L-Glu)(n) + L-glutamate + ATP = 10-formyltetrahydrofolyl-(gamma-L-Glu)(n+1) + ADP + phosphate + H(+)</text>
        <dbReference type="Rhea" id="RHEA:51904"/>
        <dbReference type="Rhea" id="RHEA-COMP:13088"/>
        <dbReference type="Rhea" id="RHEA-COMP:14300"/>
        <dbReference type="ChEBI" id="CHEBI:15378"/>
        <dbReference type="ChEBI" id="CHEBI:29985"/>
        <dbReference type="ChEBI" id="CHEBI:30616"/>
        <dbReference type="ChEBI" id="CHEBI:43474"/>
        <dbReference type="ChEBI" id="CHEBI:134413"/>
        <dbReference type="ChEBI" id="CHEBI:456216"/>
        <dbReference type="EC" id="6.3.2.17"/>
    </reaction>
</comment>
<evidence type="ECO:0000256" key="1">
    <source>
        <dbReference type="ARBA" id="ARBA00001946"/>
    </source>
</evidence>
<evidence type="ECO:0000256" key="18">
    <source>
        <dbReference type="ARBA" id="ARBA00032510"/>
    </source>
</evidence>
<evidence type="ECO:0000256" key="15">
    <source>
        <dbReference type="ARBA" id="ARBA00022909"/>
    </source>
</evidence>
<dbReference type="GO" id="GO:0046872">
    <property type="term" value="F:metal ion binding"/>
    <property type="evidence" value="ECO:0007669"/>
    <property type="project" value="UniProtKB-KW"/>
</dbReference>
<sequence length="431" mass="46385">MSALQAPSATASLDDWLSYLEQLHPSAIDMGLERIKTVADRLQLTTTDAQVFTVAGTNGKGSTVRYLETILECAGYRTGVYVSPHLHHYTERVRISGQCLTDAEHVAAFAAIEAVRGEVSLTYFEFGTLAALWLLRQHKLDAWVLEVGLGGRLDAVNIVDADVGIITSIGIDHIGFLGSDRTGIAREKAGVFRSQRPAIVGEPDFPAAVVATAQEQGIPLQRVGHDFFYRITGPTSWEYRDSNHFLQELPLPQLPLPNAATAVAALAACRLPIAAQAIRDGLAGAREAGRLEWRPGNGVTRVDTLLDVAHNPHAANFLVQAIQARYPTYRIFAVVGMLEDKDIAGTLTTLAPAVDAWYFASLSVARGSSAEQLADHVAAEVAEKVPVRGCFASVLEAYQQAQQDALATTGQPILVLVCGSFYTVGQIPDSE</sequence>
<evidence type="ECO:0000256" key="8">
    <source>
        <dbReference type="ARBA" id="ARBA00013025"/>
    </source>
</evidence>
<dbReference type="GO" id="GO:0008841">
    <property type="term" value="F:dihydrofolate synthase activity"/>
    <property type="evidence" value="ECO:0007669"/>
    <property type="project" value="UniProtKB-EC"/>
</dbReference>
<dbReference type="NCBIfam" id="TIGR01499">
    <property type="entry name" value="folC"/>
    <property type="match status" value="1"/>
</dbReference>
<dbReference type="NCBIfam" id="NF008101">
    <property type="entry name" value="PRK10846.1"/>
    <property type="match status" value="1"/>
</dbReference>
<evidence type="ECO:0000256" key="12">
    <source>
        <dbReference type="ARBA" id="ARBA00022741"/>
    </source>
</evidence>
<evidence type="ECO:0000256" key="9">
    <source>
        <dbReference type="ARBA" id="ARBA00019357"/>
    </source>
</evidence>
<dbReference type="Pfam" id="PF08245">
    <property type="entry name" value="Mur_ligase_M"/>
    <property type="match status" value="1"/>
</dbReference>
<reference evidence="27" key="1">
    <citation type="submission" date="2016-10" db="EMBL/GenBank/DDBJ databases">
        <authorList>
            <person name="Varghese N."/>
            <person name="Submissions S."/>
        </authorList>
    </citation>
    <scope>NUCLEOTIDE SEQUENCE [LARGE SCALE GENOMIC DNA]</scope>
    <source>
        <strain evidence="27">CGMCC 1.10824</strain>
    </source>
</reference>
<keyword evidence="13 23" id="KW-0067">ATP-binding</keyword>
<comment type="pathway">
    <text evidence="4">Cofactor biosynthesis; tetrahydrofolylpolyglutamate biosynthesis.</text>
</comment>
<organism evidence="26 27">
    <name type="scientific">Pseudidiomarina indica</name>
    <dbReference type="NCBI Taxonomy" id="1159017"/>
    <lineage>
        <taxon>Bacteria</taxon>
        <taxon>Pseudomonadati</taxon>
        <taxon>Pseudomonadota</taxon>
        <taxon>Gammaproteobacteria</taxon>
        <taxon>Alteromonadales</taxon>
        <taxon>Idiomarinaceae</taxon>
        <taxon>Pseudidiomarina</taxon>
    </lineage>
</organism>
<evidence type="ECO:0000259" key="24">
    <source>
        <dbReference type="Pfam" id="PF02875"/>
    </source>
</evidence>
<dbReference type="Gene3D" id="3.90.190.20">
    <property type="entry name" value="Mur ligase, C-terminal domain"/>
    <property type="match status" value="1"/>
</dbReference>
<evidence type="ECO:0000256" key="3">
    <source>
        <dbReference type="ARBA" id="ARBA00004799"/>
    </source>
</evidence>
<dbReference type="UniPathway" id="UPA00077">
    <property type="reaction ID" value="UER00157"/>
</dbReference>
<evidence type="ECO:0000256" key="22">
    <source>
        <dbReference type="ARBA" id="ARBA00049161"/>
    </source>
</evidence>
<dbReference type="InterPro" id="IPR018109">
    <property type="entry name" value="Folylpolyglutamate_synth_CS"/>
</dbReference>
<evidence type="ECO:0000256" key="11">
    <source>
        <dbReference type="ARBA" id="ARBA00022723"/>
    </source>
</evidence>
<evidence type="ECO:0000313" key="27">
    <source>
        <dbReference type="Proteomes" id="UP000199626"/>
    </source>
</evidence>
<evidence type="ECO:0000256" key="4">
    <source>
        <dbReference type="ARBA" id="ARBA00005150"/>
    </source>
</evidence>
<dbReference type="InterPro" id="IPR004101">
    <property type="entry name" value="Mur_ligase_C"/>
</dbReference>
<evidence type="ECO:0000313" key="26">
    <source>
        <dbReference type="EMBL" id="SDB48049.1"/>
    </source>
</evidence>
<dbReference type="PANTHER" id="PTHR11136:SF0">
    <property type="entry name" value="DIHYDROFOLATE SYNTHETASE-RELATED"/>
    <property type="match status" value="1"/>
</dbReference>
<evidence type="ECO:0000256" key="6">
    <source>
        <dbReference type="ARBA" id="ARBA00011245"/>
    </source>
</evidence>
<dbReference type="OrthoDB" id="9809356at2"/>
<evidence type="ECO:0000256" key="19">
    <source>
        <dbReference type="ARBA" id="ARBA00047493"/>
    </source>
</evidence>
<gene>
    <name evidence="26" type="ORF">SAMN02927930_01867</name>
</gene>
<comment type="function">
    <text evidence="2">Functions in two distinct reactions of the de novo folate biosynthetic pathway. Catalyzes the addition of a glutamate residue to dihydropteroate (7,8-dihydropteroate or H2Pte) to form dihydrofolate (7,8-dihydrofolate monoglutamate or H2Pte-Glu). Also catalyzes successive additions of L-glutamate to tetrahydrofolate or 10-formyltetrahydrofolate or 5,10-methylenetetrahydrofolate, leading to folylpolyglutamate derivatives.</text>
</comment>
<feature type="domain" description="Mur ligase C-terminal" evidence="24">
    <location>
        <begin position="289"/>
        <end position="421"/>
    </location>
</feature>
<keyword evidence="11" id="KW-0479">Metal-binding</keyword>
<dbReference type="STRING" id="1159017.SAMN02927930_01867"/>
<dbReference type="InterPro" id="IPR013221">
    <property type="entry name" value="Mur_ligase_cen"/>
</dbReference>
<dbReference type="SUPFAM" id="SSF53244">
    <property type="entry name" value="MurD-like peptide ligases, peptide-binding domain"/>
    <property type="match status" value="1"/>
</dbReference>
<dbReference type="EC" id="6.3.2.17" evidence="8"/>
<evidence type="ECO:0000256" key="7">
    <source>
        <dbReference type="ARBA" id="ARBA00013023"/>
    </source>
</evidence>
<comment type="similarity">
    <text evidence="5 23">Belongs to the folylpolyglutamate synthase family.</text>
</comment>
<dbReference type="AlphaFoldDB" id="A0A1G6DSC6"/>
<evidence type="ECO:0000256" key="2">
    <source>
        <dbReference type="ARBA" id="ARBA00002714"/>
    </source>
</evidence>
<feature type="domain" description="Mur ligase central" evidence="25">
    <location>
        <begin position="54"/>
        <end position="197"/>
    </location>
</feature>
<dbReference type="SUPFAM" id="SSF53623">
    <property type="entry name" value="MurD-like peptide ligases, catalytic domain"/>
    <property type="match status" value="1"/>
</dbReference>
<dbReference type="Pfam" id="PF02875">
    <property type="entry name" value="Mur_ligase_C"/>
    <property type="match status" value="1"/>
</dbReference>
<dbReference type="GO" id="GO:0004326">
    <property type="term" value="F:tetrahydrofolylpolyglutamate synthase activity"/>
    <property type="evidence" value="ECO:0007669"/>
    <property type="project" value="UniProtKB-EC"/>
</dbReference>
<dbReference type="GO" id="GO:0005524">
    <property type="term" value="F:ATP binding"/>
    <property type="evidence" value="ECO:0007669"/>
    <property type="project" value="UniProtKB-KW"/>
</dbReference>
<proteinExistence type="inferred from homology"/>
<evidence type="ECO:0000256" key="10">
    <source>
        <dbReference type="ARBA" id="ARBA00022598"/>
    </source>
</evidence>
<dbReference type="EMBL" id="FMXN01000012">
    <property type="protein sequence ID" value="SDB48049.1"/>
    <property type="molecule type" value="Genomic_DNA"/>
</dbReference>
<dbReference type="FunFam" id="3.40.1190.10:FF:000004">
    <property type="entry name" value="Dihydrofolate synthase/folylpolyglutamate synthase"/>
    <property type="match status" value="1"/>
</dbReference>
<dbReference type="Proteomes" id="UP000199626">
    <property type="component" value="Unassembled WGS sequence"/>
</dbReference>
<comment type="cofactor">
    <cofactor evidence="1">
        <name>Mg(2+)</name>
        <dbReference type="ChEBI" id="CHEBI:18420"/>
    </cofactor>
</comment>
<comment type="catalytic activity">
    <reaction evidence="22">
        <text>7,8-dihydropteroate + L-glutamate + ATP = 7,8-dihydrofolate + ADP + phosphate + H(+)</text>
        <dbReference type="Rhea" id="RHEA:23584"/>
        <dbReference type="ChEBI" id="CHEBI:15378"/>
        <dbReference type="ChEBI" id="CHEBI:17839"/>
        <dbReference type="ChEBI" id="CHEBI:29985"/>
        <dbReference type="ChEBI" id="CHEBI:30616"/>
        <dbReference type="ChEBI" id="CHEBI:43474"/>
        <dbReference type="ChEBI" id="CHEBI:57451"/>
        <dbReference type="ChEBI" id="CHEBI:456216"/>
        <dbReference type="EC" id="6.3.2.12"/>
    </reaction>
</comment>
<evidence type="ECO:0000256" key="23">
    <source>
        <dbReference type="PIRNR" id="PIRNR001563"/>
    </source>
</evidence>
<keyword evidence="12 23" id="KW-0547">Nucleotide-binding</keyword>
<protein>
    <recommendedName>
        <fullName evidence="9">Dihydrofolate synthase/folylpolyglutamate synthase</fullName>
        <ecNumber evidence="7">6.3.2.12</ecNumber>
        <ecNumber evidence="8">6.3.2.17</ecNumber>
    </recommendedName>
    <alternativeName>
        <fullName evidence="18">Folylpoly-gamma-glutamate synthetase-dihydrofolate synthetase</fullName>
    </alternativeName>
    <alternativeName>
        <fullName evidence="16">Folylpolyglutamate synthetase</fullName>
    </alternativeName>
    <alternativeName>
        <fullName evidence="17">Tetrahydrofolylpolyglutamate synthase</fullName>
    </alternativeName>
</protein>
<dbReference type="InterPro" id="IPR036565">
    <property type="entry name" value="Mur-like_cat_sf"/>
</dbReference>
<evidence type="ECO:0000256" key="17">
    <source>
        <dbReference type="ARBA" id="ARBA00030592"/>
    </source>
</evidence>
<dbReference type="EC" id="6.3.2.12" evidence="7"/>
<dbReference type="GO" id="GO:0046656">
    <property type="term" value="P:folic acid biosynthetic process"/>
    <property type="evidence" value="ECO:0007669"/>
    <property type="project" value="UniProtKB-KW"/>
</dbReference>
<dbReference type="GO" id="GO:0046654">
    <property type="term" value="P:tetrahydrofolate biosynthetic process"/>
    <property type="evidence" value="ECO:0007669"/>
    <property type="project" value="UniProtKB-UniPathway"/>
</dbReference>
<comment type="subunit">
    <text evidence="6">Monomer.</text>
</comment>
<dbReference type="InterPro" id="IPR036615">
    <property type="entry name" value="Mur_ligase_C_dom_sf"/>
</dbReference>
<evidence type="ECO:0000256" key="21">
    <source>
        <dbReference type="ARBA" id="ARBA00049035"/>
    </source>
</evidence>
<keyword evidence="10 23" id="KW-0436">Ligase</keyword>
<keyword evidence="15" id="KW-0289">Folate biosynthesis</keyword>
<comment type="catalytic activity">
    <reaction evidence="19">
        <text>(6S)-5,6,7,8-tetrahydrofolyl-(gamma-L-Glu)(n) + L-glutamate + ATP = (6S)-5,6,7,8-tetrahydrofolyl-(gamma-L-Glu)(n+1) + ADP + phosphate + H(+)</text>
        <dbReference type="Rhea" id="RHEA:10580"/>
        <dbReference type="Rhea" id="RHEA-COMP:14738"/>
        <dbReference type="Rhea" id="RHEA-COMP:14740"/>
        <dbReference type="ChEBI" id="CHEBI:15378"/>
        <dbReference type="ChEBI" id="CHEBI:29985"/>
        <dbReference type="ChEBI" id="CHEBI:30616"/>
        <dbReference type="ChEBI" id="CHEBI:43474"/>
        <dbReference type="ChEBI" id="CHEBI:141005"/>
        <dbReference type="ChEBI" id="CHEBI:456216"/>
        <dbReference type="EC" id="6.3.2.17"/>
    </reaction>
</comment>
<keyword evidence="14" id="KW-0460">Magnesium</keyword>
<evidence type="ECO:0000256" key="14">
    <source>
        <dbReference type="ARBA" id="ARBA00022842"/>
    </source>
</evidence>
<evidence type="ECO:0000256" key="13">
    <source>
        <dbReference type="ARBA" id="ARBA00022840"/>
    </source>
</evidence>
<dbReference type="InterPro" id="IPR001645">
    <property type="entry name" value="Folylpolyglutamate_synth"/>
</dbReference>
<name>A0A1G6DSC6_9GAMM</name>
<evidence type="ECO:0000256" key="16">
    <source>
        <dbReference type="ARBA" id="ARBA00030048"/>
    </source>
</evidence>
<evidence type="ECO:0000256" key="20">
    <source>
        <dbReference type="ARBA" id="ARBA00047808"/>
    </source>
</evidence>
<dbReference type="GO" id="GO:0005737">
    <property type="term" value="C:cytoplasm"/>
    <property type="evidence" value="ECO:0007669"/>
    <property type="project" value="TreeGrafter"/>
</dbReference>
<evidence type="ECO:0000259" key="25">
    <source>
        <dbReference type="Pfam" id="PF08245"/>
    </source>
</evidence>
<dbReference type="PIRSF" id="PIRSF001563">
    <property type="entry name" value="Folylpolyglu_synth"/>
    <property type="match status" value="1"/>
</dbReference>
<accession>A0A1G6DSC6</accession>
<comment type="catalytic activity">
    <reaction evidence="21">
        <text>(6R)-5,10-methylenetetrahydrofolyl-(gamma-L-Glu)(n) + L-glutamate + ATP = (6R)-5,10-methylenetetrahydrofolyl-(gamma-L-Glu)(n+1) + ADP + phosphate + H(+)</text>
        <dbReference type="Rhea" id="RHEA:51912"/>
        <dbReference type="Rhea" id="RHEA-COMP:13257"/>
        <dbReference type="Rhea" id="RHEA-COMP:13258"/>
        <dbReference type="ChEBI" id="CHEBI:15378"/>
        <dbReference type="ChEBI" id="CHEBI:29985"/>
        <dbReference type="ChEBI" id="CHEBI:30616"/>
        <dbReference type="ChEBI" id="CHEBI:43474"/>
        <dbReference type="ChEBI" id="CHEBI:136572"/>
        <dbReference type="ChEBI" id="CHEBI:456216"/>
        <dbReference type="EC" id="6.3.2.17"/>
    </reaction>
</comment>
<dbReference type="PANTHER" id="PTHR11136">
    <property type="entry name" value="FOLYLPOLYGLUTAMATE SYNTHASE-RELATED"/>
    <property type="match status" value="1"/>
</dbReference>